<dbReference type="CDD" id="cd00077">
    <property type="entry name" value="HDc"/>
    <property type="match status" value="1"/>
</dbReference>
<dbReference type="HAMAP" id="MF_01212">
    <property type="entry name" value="dGTPase_type2"/>
    <property type="match status" value="1"/>
</dbReference>
<proteinExistence type="inferred from homology"/>
<dbReference type="PANTHER" id="PTHR11373">
    <property type="entry name" value="DEOXYNUCLEOSIDE TRIPHOSPHATE TRIPHOSPHOHYDROLASE"/>
    <property type="match status" value="1"/>
</dbReference>
<evidence type="ECO:0000256" key="2">
    <source>
        <dbReference type="HAMAP-Rule" id="MF_01212"/>
    </source>
</evidence>
<protein>
    <recommendedName>
        <fullName evidence="2">Deoxyguanosinetriphosphate triphosphohydrolase-like protein</fullName>
    </recommendedName>
</protein>
<dbReference type="Gene3D" id="1.10.3210.10">
    <property type="entry name" value="Hypothetical protein af1432"/>
    <property type="match status" value="1"/>
</dbReference>
<dbReference type="PANTHER" id="PTHR11373:SF32">
    <property type="entry name" value="DEOXYGUANOSINETRIPHOSPHATE TRIPHOSPHOHYDROLASE"/>
    <property type="match status" value="1"/>
</dbReference>
<dbReference type="InterPro" id="IPR050135">
    <property type="entry name" value="dGTPase-like"/>
</dbReference>
<comment type="similarity">
    <text evidence="2">Belongs to the dGTPase family. Type 2 subfamily.</text>
</comment>
<dbReference type="InterPro" id="IPR026875">
    <property type="entry name" value="PHydrolase_assoc_dom"/>
</dbReference>
<organism evidence="5 6">
    <name type="scientific">Micromonospora radicis</name>
    <dbReference type="NCBI Taxonomy" id="1894971"/>
    <lineage>
        <taxon>Bacteria</taxon>
        <taxon>Bacillati</taxon>
        <taxon>Actinomycetota</taxon>
        <taxon>Actinomycetes</taxon>
        <taxon>Micromonosporales</taxon>
        <taxon>Micromonosporaceae</taxon>
        <taxon>Micromonospora</taxon>
    </lineage>
</organism>
<evidence type="ECO:0000313" key="5">
    <source>
        <dbReference type="EMBL" id="RIV35689.1"/>
    </source>
</evidence>
<dbReference type="EMBL" id="QXEC01000024">
    <property type="protein sequence ID" value="RIV35689.1"/>
    <property type="molecule type" value="Genomic_DNA"/>
</dbReference>
<dbReference type="PROSITE" id="PS51831">
    <property type="entry name" value="HD"/>
    <property type="match status" value="1"/>
</dbReference>
<feature type="region of interest" description="Disordered" evidence="3">
    <location>
        <begin position="1"/>
        <end position="28"/>
    </location>
</feature>
<dbReference type="InterPro" id="IPR003607">
    <property type="entry name" value="HD/PDEase_dom"/>
</dbReference>
<dbReference type="SMART" id="SM00471">
    <property type="entry name" value="HDc"/>
    <property type="match status" value="1"/>
</dbReference>
<evidence type="ECO:0000256" key="3">
    <source>
        <dbReference type="SAM" id="MobiDB-lite"/>
    </source>
</evidence>
<keyword evidence="6" id="KW-1185">Reference proteome</keyword>
<dbReference type="RefSeq" id="WP_119579038.1">
    <property type="nucleotide sequence ID" value="NZ_QXEC01000024.1"/>
</dbReference>
<gene>
    <name evidence="5" type="ORF">D2L64_21545</name>
</gene>
<evidence type="ECO:0000259" key="4">
    <source>
        <dbReference type="PROSITE" id="PS51831"/>
    </source>
</evidence>
<dbReference type="InterPro" id="IPR006674">
    <property type="entry name" value="HD_domain"/>
</dbReference>
<dbReference type="Pfam" id="PF13286">
    <property type="entry name" value="HD_assoc"/>
    <property type="match status" value="1"/>
</dbReference>
<name>A0A418MQB7_9ACTN</name>
<dbReference type="Proteomes" id="UP000283832">
    <property type="component" value="Unassembled WGS sequence"/>
</dbReference>
<dbReference type="Pfam" id="PF01966">
    <property type="entry name" value="HD"/>
    <property type="match status" value="1"/>
</dbReference>
<sequence>MDHRTGTDAQRRVTEPAKDAGHGRSPYERDRARVLHSAAFRRLAAKTQVHTAGTDDFLRTRLTHSLEVAQIAREMGAGLGCDPDVVDTAGLAHDLGHPPFGHNGEAALDVEAAACGGFEGNAQTLRVLTRLEAKVYAPGGESVGLNLTRASLDAVSKYPWPRRPGRRKFGAYADDLPAFEWLRQGAPPGERRCLEAQVMDWADDVAYSVHDVEDGIHGGYLTLEPLLADADERAALCADVAAVYSTESPDFLGETLVELLADPVLAPLAGYDGSHRAQAALKATTSVLTGRFVATAVAATTARFGPGPHRRYAADLVVPRPLRARCALLKGIALRYVMRRPDAQGRYRRQREILTELVRALTERAPDGLDPVFAPLWRAAPDDVARLRVVVDQVASLTDPAAVAWHGRLAR</sequence>
<reference evidence="5 6" key="1">
    <citation type="submission" date="2018-08" db="EMBL/GenBank/DDBJ databases">
        <title>Jishengella sp. nov., isolated from a root of Azadirachta indica A. Juss. var. siamensis Valenton.</title>
        <authorList>
            <person name="Kuncharoen N."/>
            <person name="Tanasupawat S."/>
            <person name="Kudo T."/>
            <person name="Ohkuma M."/>
        </authorList>
    </citation>
    <scope>NUCLEOTIDE SEQUENCE [LARGE SCALE GENOMIC DNA]</scope>
    <source>
        <strain evidence="5 6">AZ1-13</strain>
    </source>
</reference>
<dbReference type="OrthoDB" id="9803619at2"/>
<keyword evidence="1 2" id="KW-0378">Hydrolase</keyword>
<dbReference type="NCBIfam" id="TIGR01353">
    <property type="entry name" value="dGTP_triPase"/>
    <property type="match status" value="1"/>
</dbReference>
<dbReference type="SUPFAM" id="SSF109604">
    <property type="entry name" value="HD-domain/PDEase-like"/>
    <property type="match status" value="1"/>
</dbReference>
<dbReference type="GO" id="GO:0008832">
    <property type="term" value="F:dGTPase activity"/>
    <property type="evidence" value="ECO:0007669"/>
    <property type="project" value="TreeGrafter"/>
</dbReference>
<feature type="domain" description="HD" evidence="4">
    <location>
        <begin position="61"/>
        <end position="179"/>
    </location>
</feature>
<dbReference type="NCBIfam" id="NF002829">
    <property type="entry name" value="PRK03007.1"/>
    <property type="match status" value="1"/>
</dbReference>
<evidence type="ECO:0000256" key="1">
    <source>
        <dbReference type="ARBA" id="ARBA00022801"/>
    </source>
</evidence>
<dbReference type="GO" id="GO:0006203">
    <property type="term" value="P:dGTP catabolic process"/>
    <property type="evidence" value="ECO:0007669"/>
    <property type="project" value="TreeGrafter"/>
</dbReference>
<dbReference type="AlphaFoldDB" id="A0A418MQB7"/>
<dbReference type="InterPro" id="IPR023023">
    <property type="entry name" value="dNTPase_2"/>
</dbReference>
<evidence type="ECO:0000313" key="6">
    <source>
        <dbReference type="Proteomes" id="UP000283832"/>
    </source>
</evidence>
<dbReference type="InterPro" id="IPR006261">
    <property type="entry name" value="dGTPase"/>
</dbReference>
<accession>A0A418MQB7</accession>
<comment type="caution">
    <text evidence="5">The sequence shown here is derived from an EMBL/GenBank/DDBJ whole genome shotgun (WGS) entry which is preliminary data.</text>
</comment>